<evidence type="ECO:0000313" key="1">
    <source>
        <dbReference type="EMBL" id="GBN41343.1"/>
    </source>
</evidence>
<dbReference type="Proteomes" id="UP000499080">
    <property type="component" value="Unassembled WGS sequence"/>
</dbReference>
<protein>
    <submittedName>
        <fullName evidence="1">Uncharacterized protein</fullName>
    </submittedName>
</protein>
<name>A0A4Y2NR75_ARAVE</name>
<sequence>MAVGWIVGSREAFREGRLSLVGDYAFCARGSKSIGANCEKLNIDEEKANLGILHHDCDGISNDGFLNIVSTAAEVSEVVNLQ</sequence>
<evidence type="ECO:0000313" key="2">
    <source>
        <dbReference type="Proteomes" id="UP000499080"/>
    </source>
</evidence>
<organism evidence="1 2">
    <name type="scientific">Araneus ventricosus</name>
    <name type="common">Orbweaver spider</name>
    <name type="synonym">Epeira ventricosa</name>
    <dbReference type="NCBI Taxonomy" id="182803"/>
    <lineage>
        <taxon>Eukaryota</taxon>
        <taxon>Metazoa</taxon>
        <taxon>Ecdysozoa</taxon>
        <taxon>Arthropoda</taxon>
        <taxon>Chelicerata</taxon>
        <taxon>Arachnida</taxon>
        <taxon>Araneae</taxon>
        <taxon>Araneomorphae</taxon>
        <taxon>Entelegynae</taxon>
        <taxon>Araneoidea</taxon>
        <taxon>Araneidae</taxon>
        <taxon>Araneus</taxon>
    </lineage>
</organism>
<keyword evidence="2" id="KW-1185">Reference proteome</keyword>
<dbReference type="EMBL" id="BGPR01009637">
    <property type="protein sequence ID" value="GBN41343.1"/>
    <property type="molecule type" value="Genomic_DNA"/>
</dbReference>
<comment type="caution">
    <text evidence="1">The sequence shown here is derived from an EMBL/GenBank/DDBJ whole genome shotgun (WGS) entry which is preliminary data.</text>
</comment>
<reference evidence="1 2" key="1">
    <citation type="journal article" date="2019" name="Sci. Rep.">
        <title>Orb-weaving spider Araneus ventricosus genome elucidates the spidroin gene catalogue.</title>
        <authorList>
            <person name="Kono N."/>
            <person name="Nakamura H."/>
            <person name="Ohtoshi R."/>
            <person name="Moran D.A.P."/>
            <person name="Shinohara A."/>
            <person name="Yoshida Y."/>
            <person name="Fujiwara M."/>
            <person name="Mori M."/>
            <person name="Tomita M."/>
            <person name="Arakawa K."/>
        </authorList>
    </citation>
    <scope>NUCLEOTIDE SEQUENCE [LARGE SCALE GENOMIC DNA]</scope>
</reference>
<proteinExistence type="predicted"/>
<gene>
    <name evidence="1" type="ORF">AVEN_186580_1</name>
</gene>
<dbReference type="AlphaFoldDB" id="A0A4Y2NR75"/>
<accession>A0A4Y2NR75</accession>